<dbReference type="Proteomes" id="UP001177260">
    <property type="component" value="Unassembled WGS sequence"/>
</dbReference>
<comment type="caution">
    <text evidence="1">The sequence shown here is derived from an EMBL/GenBank/DDBJ whole genome shotgun (WGS) entry which is preliminary data.</text>
</comment>
<proteinExistence type="predicted"/>
<gene>
    <name evidence="1" type="ORF">N8T08_009956</name>
</gene>
<organism evidence="1 2">
    <name type="scientific">Aspergillus melleus</name>
    <dbReference type="NCBI Taxonomy" id="138277"/>
    <lineage>
        <taxon>Eukaryota</taxon>
        <taxon>Fungi</taxon>
        <taxon>Dikarya</taxon>
        <taxon>Ascomycota</taxon>
        <taxon>Pezizomycotina</taxon>
        <taxon>Eurotiomycetes</taxon>
        <taxon>Eurotiomycetidae</taxon>
        <taxon>Eurotiales</taxon>
        <taxon>Aspergillaceae</taxon>
        <taxon>Aspergillus</taxon>
        <taxon>Aspergillus subgen. Circumdati</taxon>
    </lineage>
</organism>
<keyword evidence="2" id="KW-1185">Reference proteome</keyword>
<protein>
    <submittedName>
        <fullName evidence="1">Uncharacterized protein</fullName>
    </submittedName>
</protein>
<evidence type="ECO:0000313" key="1">
    <source>
        <dbReference type="EMBL" id="KAK1140644.1"/>
    </source>
</evidence>
<dbReference type="EMBL" id="JAOPJF010000077">
    <property type="protein sequence ID" value="KAK1140644.1"/>
    <property type="molecule type" value="Genomic_DNA"/>
</dbReference>
<name>A0ACC3ASL0_9EURO</name>
<reference evidence="1 2" key="1">
    <citation type="journal article" date="2023" name="ACS Omega">
        <title>Identification of the Neoaspergillic Acid Biosynthesis Gene Cluster by Establishing an In Vitro CRISPR-Ribonucleoprotein Genetic System in Aspergillus melleus.</title>
        <authorList>
            <person name="Yuan B."/>
            <person name="Grau M.F."/>
            <person name="Murata R.M."/>
            <person name="Torok T."/>
            <person name="Venkateswaran K."/>
            <person name="Stajich J.E."/>
            <person name="Wang C.C.C."/>
        </authorList>
    </citation>
    <scope>NUCLEOTIDE SEQUENCE [LARGE SCALE GENOMIC DNA]</scope>
    <source>
        <strain evidence="1 2">IMV 1140</strain>
    </source>
</reference>
<evidence type="ECO:0000313" key="2">
    <source>
        <dbReference type="Proteomes" id="UP001177260"/>
    </source>
</evidence>
<sequence length="141" mass="14647">MTSTFASGLKGPGLFVEKACIDGQWVASQSNAIFNVYNPASEALVETCPELNTEDLNDAIQAAARAFPTWRSVPGDSDSPTSHTQVLKGPVGVCGLITPWNFPITMGARKVAAALATGCTIVLKSDGLTPFASSVMATLGE</sequence>
<accession>A0ACC3ASL0</accession>